<feature type="compositionally biased region" description="Polar residues" evidence="5">
    <location>
        <begin position="258"/>
        <end position="267"/>
    </location>
</feature>
<feature type="compositionally biased region" description="Basic and acidic residues" evidence="5">
    <location>
        <begin position="281"/>
        <end position="312"/>
    </location>
</feature>
<dbReference type="Gene3D" id="1.10.880.10">
    <property type="entry name" value="Transcription factor, Skn-1-like, DNA-binding domain"/>
    <property type="match status" value="1"/>
</dbReference>
<feature type="domain" description="BZIP" evidence="7">
    <location>
        <begin position="614"/>
        <end position="660"/>
    </location>
</feature>
<dbReference type="Proteomes" id="UP000503349">
    <property type="component" value="Chromosome 22"/>
</dbReference>
<gene>
    <name evidence="8" type="ORF">EXN66_Car021488</name>
</gene>
<dbReference type="InterPro" id="IPR008917">
    <property type="entry name" value="TF_DNA-bd_sf"/>
</dbReference>
<reference evidence="9" key="2">
    <citation type="submission" date="2019-02" db="EMBL/GenBank/DDBJ databases">
        <title>Opniocepnalus argus Var Kimnra genome.</title>
        <authorList>
            <person name="Zhou C."/>
            <person name="Xiao S."/>
        </authorList>
    </citation>
    <scope>NUCLEOTIDE SEQUENCE [LARGE SCALE GENOMIC DNA]</scope>
</reference>
<feature type="region of interest" description="Disordered" evidence="5">
    <location>
        <begin position="254"/>
        <end position="312"/>
    </location>
</feature>
<keyword evidence="2" id="KW-0238">DNA-binding</keyword>
<reference evidence="8 9" key="1">
    <citation type="submission" date="2019-02" db="EMBL/GenBank/DDBJ databases">
        <title>Opniocepnalus argus genome.</title>
        <authorList>
            <person name="Zhou C."/>
            <person name="Xiao S."/>
        </authorList>
    </citation>
    <scope>NUCLEOTIDE SEQUENCE [LARGE SCALE GENOMIC DNA]</scope>
    <source>
        <strain evidence="8">OARG1902GOOAL</strain>
        <tissue evidence="8">Muscle</tissue>
    </source>
</reference>
<feature type="region of interest" description="Disordered" evidence="5">
    <location>
        <begin position="404"/>
        <end position="447"/>
    </location>
</feature>
<feature type="compositionally biased region" description="Polar residues" evidence="5">
    <location>
        <begin position="434"/>
        <end position="447"/>
    </location>
</feature>
<evidence type="ECO:0000256" key="3">
    <source>
        <dbReference type="ARBA" id="ARBA00023163"/>
    </source>
</evidence>
<evidence type="ECO:0000313" key="9">
    <source>
        <dbReference type="Proteomes" id="UP000503349"/>
    </source>
</evidence>
<feature type="domain" description="BTB" evidence="6">
    <location>
        <begin position="36"/>
        <end position="102"/>
    </location>
</feature>
<dbReference type="InterPro" id="IPR004826">
    <property type="entry name" value="bZIP_Maf"/>
</dbReference>
<dbReference type="InterPro" id="IPR050457">
    <property type="entry name" value="ZnFinger_BTB_dom_contain"/>
</dbReference>
<feature type="compositionally biased region" description="Polar residues" evidence="5">
    <location>
        <begin position="479"/>
        <end position="497"/>
    </location>
</feature>
<dbReference type="SUPFAM" id="SSF54695">
    <property type="entry name" value="POZ domain"/>
    <property type="match status" value="1"/>
</dbReference>
<evidence type="ECO:0000259" key="6">
    <source>
        <dbReference type="PROSITE" id="PS50097"/>
    </source>
</evidence>
<feature type="region of interest" description="Disordered" evidence="5">
    <location>
        <begin position="540"/>
        <end position="570"/>
    </location>
</feature>
<keyword evidence="9" id="KW-1185">Reference proteome</keyword>
<feature type="coiled-coil region" evidence="4">
    <location>
        <begin position="634"/>
        <end position="664"/>
    </location>
</feature>
<dbReference type="Pfam" id="PF00651">
    <property type="entry name" value="BTB"/>
    <property type="match status" value="1"/>
</dbReference>
<evidence type="ECO:0000259" key="7">
    <source>
        <dbReference type="PROSITE" id="PS50217"/>
    </source>
</evidence>
<dbReference type="PROSITE" id="PS50097">
    <property type="entry name" value="BTB"/>
    <property type="match status" value="1"/>
</dbReference>
<evidence type="ECO:0000256" key="5">
    <source>
        <dbReference type="SAM" id="MobiDB-lite"/>
    </source>
</evidence>
<sequence>MAMSPSRSSVFTFESAVHSSHVLRCLDEQRHRDTLCDVTVVAEGQSFRAHCSVLASCSEYFTHRISTLTQHGAIITLPEEVTAAGFEPLLTFAYTSKLHFGKDNVLEIRNSASILGFKDLDEACFDFLLPKFLSPNSAPFPRKTCCKRKCKRRLSKEDCNIESDYVLLDQKEVKPVADSPSQQEVARLCSKSVNNKTGSLNSTDTLPPAAEGTTNLFMQCPKYRKFQMACGKESCFTIQKSLHNPGTVIRDPFDLSCMPSSSGANSKNETEAEHPGNSPRQSKEGADPLKTEICDKSTEERPVEVQERRGEAHVVMKDKREETGDEKKRETSIVRTEEGMKHTAGFSSSERSHVNAVSMGSSIVQDGRSPGLILPQCPQRACVEPGSAITRSPGQETSVIDIIGDTNARDSGVLEPGSIDQRAGEQEEGEGQGADNTIQERGQTGSMERASLQVNNATEMNAIESEGAKNLAKQLDSDVGSNFQDPDVGSSSDTGSERLQSTSLEWLKCVSSSTTRCPFFQDLDQSKCSWKGAGLSECEGGSQSGLSSLNSGEDGDSETETEGDSESYARERAKKVQLPFSVNWIVNLSRNDFQQLLKQQVFNQEQLDFVHDMRRRSKNRLAAQRCRKRKLDCLYNLQCEINKLKTEKEKLVIEKSQLNQLKLKTCHSVSVLCQRVCNEANLQPEHLQVLAKYTSPDCPLASFFPYIDMLSQPDQPESSFSPCSVGRSGQDLF</sequence>
<dbReference type="GO" id="GO:0000978">
    <property type="term" value="F:RNA polymerase II cis-regulatory region sequence-specific DNA binding"/>
    <property type="evidence" value="ECO:0007669"/>
    <property type="project" value="TreeGrafter"/>
</dbReference>
<evidence type="ECO:0000313" key="8">
    <source>
        <dbReference type="EMBL" id="KAF3705797.1"/>
    </source>
</evidence>
<name>A0A6G1QTI8_CHAAH</name>
<keyword evidence="4" id="KW-0175">Coiled coil</keyword>
<dbReference type="AlphaFoldDB" id="A0A6G1QTI8"/>
<feature type="region of interest" description="Disordered" evidence="5">
    <location>
        <begin position="477"/>
        <end position="497"/>
    </location>
</feature>
<dbReference type="PROSITE" id="PS00036">
    <property type="entry name" value="BZIP_BASIC"/>
    <property type="match status" value="1"/>
</dbReference>
<dbReference type="Pfam" id="PF03131">
    <property type="entry name" value="bZIP_Maf"/>
    <property type="match status" value="1"/>
</dbReference>
<dbReference type="InterPro" id="IPR000210">
    <property type="entry name" value="BTB/POZ_dom"/>
</dbReference>
<dbReference type="PANTHER" id="PTHR46105">
    <property type="entry name" value="AGAP004733-PA"/>
    <property type="match status" value="1"/>
</dbReference>
<feature type="compositionally biased region" description="Low complexity" evidence="5">
    <location>
        <begin position="540"/>
        <end position="552"/>
    </location>
</feature>
<dbReference type="SMART" id="SM00225">
    <property type="entry name" value="BTB"/>
    <property type="match status" value="1"/>
</dbReference>
<protein>
    <submittedName>
        <fullName evidence="8">Transcription regulator protein BACH1 BTB and CNC-like protein 1</fullName>
    </submittedName>
</protein>
<proteinExistence type="predicted"/>
<dbReference type="Gene3D" id="3.30.710.10">
    <property type="entry name" value="Potassium Channel Kv1.1, Chain A"/>
    <property type="match status" value="1"/>
</dbReference>
<evidence type="ECO:0000256" key="4">
    <source>
        <dbReference type="SAM" id="Coils"/>
    </source>
</evidence>
<dbReference type="GO" id="GO:0000981">
    <property type="term" value="F:DNA-binding transcription factor activity, RNA polymerase II-specific"/>
    <property type="evidence" value="ECO:0007669"/>
    <property type="project" value="TreeGrafter"/>
</dbReference>
<evidence type="ECO:0000256" key="1">
    <source>
        <dbReference type="ARBA" id="ARBA00023015"/>
    </source>
</evidence>
<dbReference type="PANTHER" id="PTHR46105:SF23">
    <property type="entry name" value="TRANSCRIPTION REGULATOR PROTEIN BACH1"/>
    <property type="match status" value="1"/>
</dbReference>
<dbReference type="InterPro" id="IPR011333">
    <property type="entry name" value="SKP1/BTB/POZ_sf"/>
</dbReference>
<dbReference type="InterPro" id="IPR004827">
    <property type="entry name" value="bZIP"/>
</dbReference>
<feature type="compositionally biased region" description="Acidic residues" evidence="5">
    <location>
        <begin position="553"/>
        <end position="565"/>
    </location>
</feature>
<keyword evidence="1" id="KW-0805">Transcription regulation</keyword>
<dbReference type="SUPFAM" id="SSF47454">
    <property type="entry name" value="A DNA-binding domain in eukaryotic transcription factors"/>
    <property type="match status" value="1"/>
</dbReference>
<accession>A0A6G1QTI8</accession>
<keyword evidence="3" id="KW-0804">Transcription</keyword>
<evidence type="ECO:0000256" key="2">
    <source>
        <dbReference type="ARBA" id="ARBA00023125"/>
    </source>
</evidence>
<dbReference type="EMBL" id="CM015733">
    <property type="protein sequence ID" value="KAF3705797.1"/>
    <property type="molecule type" value="Genomic_DNA"/>
</dbReference>
<dbReference type="PROSITE" id="PS50217">
    <property type="entry name" value="BZIP"/>
    <property type="match status" value="1"/>
</dbReference>
<dbReference type="SMART" id="SM00338">
    <property type="entry name" value="BRLZ"/>
    <property type="match status" value="1"/>
</dbReference>
<organism evidence="8 9">
    <name type="scientific">Channa argus</name>
    <name type="common">Northern snakehead</name>
    <name type="synonym">Ophicephalus argus</name>
    <dbReference type="NCBI Taxonomy" id="215402"/>
    <lineage>
        <taxon>Eukaryota</taxon>
        <taxon>Metazoa</taxon>
        <taxon>Chordata</taxon>
        <taxon>Craniata</taxon>
        <taxon>Vertebrata</taxon>
        <taxon>Euteleostomi</taxon>
        <taxon>Actinopterygii</taxon>
        <taxon>Neopterygii</taxon>
        <taxon>Teleostei</taxon>
        <taxon>Neoteleostei</taxon>
        <taxon>Acanthomorphata</taxon>
        <taxon>Anabantaria</taxon>
        <taxon>Anabantiformes</taxon>
        <taxon>Channoidei</taxon>
        <taxon>Channidae</taxon>
        <taxon>Channa</taxon>
    </lineage>
</organism>